<evidence type="ECO:0000313" key="1">
    <source>
        <dbReference type="EMBL" id="KZT66819.1"/>
    </source>
</evidence>
<protein>
    <submittedName>
        <fullName evidence="1">Uncharacterized protein</fullName>
    </submittedName>
</protein>
<accession>A0A165NCW8</accession>
<organism evidence="1 2">
    <name type="scientific">Daedalea quercina L-15889</name>
    <dbReference type="NCBI Taxonomy" id="1314783"/>
    <lineage>
        <taxon>Eukaryota</taxon>
        <taxon>Fungi</taxon>
        <taxon>Dikarya</taxon>
        <taxon>Basidiomycota</taxon>
        <taxon>Agaricomycotina</taxon>
        <taxon>Agaricomycetes</taxon>
        <taxon>Polyporales</taxon>
        <taxon>Fomitopsis</taxon>
    </lineage>
</organism>
<dbReference type="EMBL" id="KV429083">
    <property type="protein sequence ID" value="KZT66819.1"/>
    <property type="molecule type" value="Genomic_DNA"/>
</dbReference>
<dbReference type="AlphaFoldDB" id="A0A165NCW8"/>
<proteinExistence type="predicted"/>
<dbReference type="Proteomes" id="UP000076727">
    <property type="component" value="Unassembled WGS sequence"/>
</dbReference>
<evidence type="ECO:0000313" key="2">
    <source>
        <dbReference type="Proteomes" id="UP000076727"/>
    </source>
</evidence>
<gene>
    <name evidence="1" type="ORF">DAEQUDRAFT_729784</name>
</gene>
<name>A0A165NCW8_9APHY</name>
<keyword evidence="2" id="KW-1185">Reference proteome</keyword>
<sequence length="60" mass="6571">MLAYTSHGSRPRVSDLDCQITPSCIDHGHRLRIQPHAGSASQVTIEPHTGIIDIIQEDVP</sequence>
<reference evidence="1 2" key="1">
    <citation type="journal article" date="2016" name="Mol. Biol. Evol.">
        <title>Comparative Genomics of Early-Diverging Mushroom-Forming Fungi Provides Insights into the Origins of Lignocellulose Decay Capabilities.</title>
        <authorList>
            <person name="Nagy L.G."/>
            <person name="Riley R."/>
            <person name="Tritt A."/>
            <person name="Adam C."/>
            <person name="Daum C."/>
            <person name="Floudas D."/>
            <person name="Sun H."/>
            <person name="Yadav J.S."/>
            <person name="Pangilinan J."/>
            <person name="Larsson K.H."/>
            <person name="Matsuura K."/>
            <person name="Barry K."/>
            <person name="Labutti K."/>
            <person name="Kuo R."/>
            <person name="Ohm R.A."/>
            <person name="Bhattacharya S.S."/>
            <person name="Shirouzu T."/>
            <person name="Yoshinaga Y."/>
            <person name="Martin F.M."/>
            <person name="Grigoriev I.V."/>
            <person name="Hibbett D.S."/>
        </authorList>
    </citation>
    <scope>NUCLEOTIDE SEQUENCE [LARGE SCALE GENOMIC DNA]</scope>
    <source>
        <strain evidence="1 2">L-15889</strain>
    </source>
</reference>